<proteinExistence type="predicted"/>
<dbReference type="Gene3D" id="1.10.150.20">
    <property type="entry name" value="5' to 3' exonuclease, C-terminal subdomain"/>
    <property type="match status" value="1"/>
</dbReference>
<dbReference type="SUPFAM" id="SSF47781">
    <property type="entry name" value="RuvA domain 2-like"/>
    <property type="match status" value="1"/>
</dbReference>
<dbReference type="PANTHER" id="PTHR30562">
    <property type="entry name" value="UVRC/OXIDOREDUCTASE"/>
    <property type="match status" value="1"/>
</dbReference>
<organism evidence="3">
    <name type="scientific">marine metagenome</name>
    <dbReference type="NCBI Taxonomy" id="408172"/>
    <lineage>
        <taxon>unclassified sequences</taxon>
        <taxon>metagenomes</taxon>
        <taxon>ecological metagenomes</taxon>
    </lineage>
</organism>
<dbReference type="InterPro" id="IPR001162">
    <property type="entry name" value="UvrC_RNase_H_dom"/>
</dbReference>
<accession>A0A382QD31</accession>
<protein>
    <recommendedName>
        <fullName evidence="2">UvrC family homology region profile domain-containing protein</fullName>
    </recommendedName>
</protein>
<dbReference type="GO" id="GO:0009381">
    <property type="term" value="F:excinuclease ABC activity"/>
    <property type="evidence" value="ECO:0007669"/>
    <property type="project" value="InterPro"/>
</dbReference>
<dbReference type="PROSITE" id="PS50165">
    <property type="entry name" value="UVRC"/>
    <property type="match status" value="1"/>
</dbReference>
<dbReference type="GO" id="GO:0009432">
    <property type="term" value="P:SOS response"/>
    <property type="evidence" value="ECO:0007669"/>
    <property type="project" value="UniProtKB-KW"/>
</dbReference>
<dbReference type="InterPro" id="IPR050066">
    <property type="entry name" value="UvrABC_protein_C"/>
</dbReference>
<evidence type="ECO:0000313" key="3">
    <source>
        <dbReference type="EMBL" id="SVC83459.1"/>
    </source>
</evidence>
<reference evidence="3" key="1">
    <citation type="submission" date="2018-05" db="EMBL/GenBank/DDBJ databases">
        <authorList>
            <person name="Lanie J.A."/>
            <person name="Ng W.-L."/>
            <person name="Kazmierczak K.M."/>
            <person name="Andrzejewski T.M."/>
            <person name="Davidsen T.M."/>
            <person name="Wayne K.J."/>
            <person name="Tettelin H."/>
            <person name="Glass J.I."/>
            <person name="Rusch D."/>
            <person name="Podicherti R."/>
            <person name="Tsui H.-C.T."/>
            <person name="Winkler M.E."/>
        </authorList>
    </citation>
    <scope>NUCLEOTIDE SEQUENCE</scope>
</reference>
<dbReference type="PANTHER" id="PTHR30562:SF1">
    <property type="entry name" value="UVRABC SYSTEM PROTEIN C"/>
    <property type="match status" value="1"/>
</dbReference>
<name>A0A382QD31_9ZZZZ</name>
<gene>
    <name evidence="3" type="ORF">METZ01_LOCUS336313</name>
</gene>
<keyword evidence="1" id="KW-0227">DNA damage</keyword>
<feature type="domain" description="UvrC family homology region profile" evidence="2">
    <location>
        <begin position="6"/>
        <end position="104"/>
    </location>
</feature>
<dbReference type="AlphaFoldDB" id="A0A382QD31"/>
<feature type="non-terminal residue" evidence="3">
    <location>
        <position position="1"/>
    </location>
</feature>
<dbReference type="Pfam" id="PF08459">
    <property type="entry name" value="UvrC_RNaseH_dom"/>
    <property type="match status" value="1"/>
</dbReference>
<evidence type="ECO:0000256" key="1">
    <source>
        <dbReference type="ARBA" id="ARBA00023236"/>
    </source>
</evidence>
<keyword evidence="1" id="KW-0742">SOS response</keyword>
<dbReference type="GO" id="GO:0009380">
    <property type="term" value="C:excinuclease repair complex"/>
    <property type="evidence" value="ECO:0007669"/>
    <property type="project" value="TreeGrafter"/>
</dbReference>
<sequence>NMLAQLQEDLNMDVPPRRIEAFDISHLGGIDTVASMVCFIDARPKKREYRKFNIKTVSGIDDFAAIREVVSRRYKRVKDEKGSMPDLILVDGGKGQLSMALSALRELGLDYIPTAGLAKKLEEVFVPGNPDAQTIQKQSPGLILLRRIRDEAHRFAITFQRQKRNKQLIQSVFGELPGMGKKRLEKLLQAFGGPTSIAKLTPEVINDQTGIPIKIGKEIIKIAKSF</sequence>
<dbReference type="Gene3D" id="3.30.420.340">
    <property type="entry name" value="UvrC, RNAse H endonuclease domain"/>
    <property type="match status" value="1"/>
</dbReference>
<dbReference type="InterPro" id="IPR038476">
    <property type="entry name" value="UvrC_RNase_H_dom_sf"/>
</dbReference>
<dbReference type="EMBL" id="UINC01113686">
    <property type="protein sequence ID" value="SVC83459.1"/>
    <property type="molecule type" value="Genomic_DNA"/>
</dbReference>
<dbReference type="FunFam" id="3.30.420.340:FF:000001">
    <property type="entry name" value="UvrABC system protein C"/>
    <property type="match status" value="1"/>
</dbReference>
<dbReference type="InterPro" id="IPR010994">
    <property type="entry name" value="RuvA_2-like"/>
</dbReference>
<evidence type="ECO:0000259" key="2">
    <source>
        <dbReference type="PROSITE" id="PS50165"/>
    </source>
</evidence>